<evidence type="ECO:0000256" key="7">
    <source>
        <dbReference type="ARBA" id="ARBA00044633"/>
    </source>
</evidence>
<evidence type="ECO:0000256" key="2">
    <source>
        <dbReference type="ARBA" id="ARBA00009948"/>
    </source>
</evidence>
<dbReference type="PANTHER" id="PTHR21090">
    <property type="entry name" value="AROM/DEHYDROQUINATE SYNTHASE"/>
    <property type="match status" value="1"/>
</dbReference>
<dbReference type="InterPro" id="IPR036968">
    <property type="entry name" value="Enolpyruvate_Tfrase_sf"/>
</dbReference>
<dbReference type="InterPro" id="IPR006264">
    <property type="entry name" value="EPSP_synthase"/>
</dbReference>
<dbReference type="InParanoid" id="A0A2R5GK90"/>
<dbReference type="Proteomes" id="UP000241890">
    <property type="component" value="Unassembled WGS sequence"/>
</dbReference>
<keyword evidence="5 8" id="KW-0808">Transferase</keyword>
<dbReference type="InterPro" id="IPR023193">
    <property type="entry name" value="EPSP_synthase_CS"/>
</dbReference>
<dbReference type="GO" id="GO:0009423">
    <property type="term" value="P:chorismate biosynthetic process"/>
    <property type="evidence" value="ECO:0007669"/>
    <property type="project" value="UniProtKB-UniRule"/>
</dbReference>
<dbReference type="AlphaFoldDB" id="A0A2R5GK90"/>
<evidence type="ECO:0000259" key="9">
    <source>
        <dbReference type="Pfam" id="PF00275"/>
    </source>
</evidence>
<evidence type="ECO:0000256" key="3">
    <source>
        <dbReference type="ARBA" id="ARBA00012450"/>
    </source>
</evidence>
<evidence type="ECO:0000313" key="11">
    <source>
        <dbReference type="Proteomes" id="UP000241890"/>
    </source>
</evidence>
<evidence type="ECO:0000256" key="1">
    <source>
        <dbReference type="ARBA" id="ARBA00004811"/>
    </source>
</evidence>
<keyword evidence="6 8" id="KW-0057">Aromatic amino acid biosynthesis</keyword>
<dbReference type="UniPathway" id="UPA00053">
    <property type="reaction ID" value="UER00089"/>
</dbReference>
<dbReference type="Gene3D" id="3.65.10.10">
    <property type="entry name" value="Enolpyruvate transferase domain"/>
    <property type="match status" value="2"/>
</dbReference>
<evidence type="ECO:0000256" key="8">
    <source>
        <dbReference type="RuleBase" id="RU004164"/>
    </source>
</evidence>
<evidence type="ECO:0000313" key="10">
    <source>
        <dbReference type="EMBL" id="GBG30739.1"/>
    </source>
</evidence>
<dbReference type="PANTHER" id="PTHR21090:SF5">
    <property type="entry name" value="PENTAFUNCTIONAL AROM POLYPEPTIDE"/>
    <property type="match status" value="1"/>
</dbReference>
<comment type="caution">
    <text evidence="10">The sequence shown here is derived from an EMBL/GenBank/DDBJ whole genome shotgun (WGS) entry which is preliminary data.</text>
</comment>
<keyword evidence="4 8" id="KW-0028">Amino-acid biosynthesis</keyword>
<gene>
    <name evidence="10" type="ORF">FCC1311_069592</name>
</gene>
<dbReference type="PROSITE" id="PS00104">
    <property type="entry name" value="EPSP_SYNTHASE_1"/>
    <property type="match status" value="1"/>
</dbReference>
<comment type="pathway">
    <text evidence="1 8">Metabolic intermediate biosynthesis; chorismate biosynthesis; chorismate from D-erythrose 4-phosphate and phosphoenolpyruvate: step 6/7.</text>
</comment>
<dbReference type="GO" id="GO:0008652">
    <property type="term" value="P:amino acid biosynthetic process"/>
    <property type="evidence" value="ECO:0007669"/>
    <property type="project" value="UniProtKB-KW"/>
</dbReference>
<dbReference type="OrthoDB" id="197068at2759"/>
<proteinExistence type="inferred from homology"/>
<accession>A0A2R5GK90</accession>
<comment type="similarity">
    <text evidence="2 8">Belongs to the EPSP synthase family.</text>
</comment>
<dbReference type="CDD" id="cd01556">
    <property type="entry name" value="EPSP_synthase"/>
    <property type="match status" value="1"/>
</dbReference>
<dbReference type="NCBIfam" id="TIGR01356">
    <property type="entry name" value="aroA"/>
    <property type="match status" value="1"/>
</dbReference>
<evidence type="ECO:0000256" key="5">
    <source>
        <dbReference type="ARBA" id="ARBA00022679"/>
    </source>
</evidence>
<sequence length="451" mass="48151">MKPVLMEPLPKPLETSWRVPGSKSITNRALILAALHDGETELRGCLHSDDTKHMRNALVAMGIEIEVDGTTLKVKGGVDKLKAPKEDIFIGNSGTSVRFLTGLAALLPGPVTFVGDEYMAVRPLGDLVDALRQLGVEVDCPTGCPPLTIKGNGSLAGGKVTMNGSKSSQYFSALMLMGGCAKGPIEIQVEGTLVSLPYVKMTMQMVEDFGGKIVHHEDKNSFTVQVREPVASSDAIKVYVIEPDASTASYPFALAAATGSKIEVPAINEKSIQGDFGFVHVLEKMGCTVSTSAEGTTLQGPPRGELEGIEIDMHHISDTVMSLAAIAPLCKGPVKITNVANIRIKETDRLEATVNELKRLGQDVENGDDWLEIKPGKPVQPCSIECYGDHRMAMSFGILGKAVPGITITDSECTAKTYPEFFKDLDALCAEVDPDTACADVPDPKRAKTDA</sequence>
<dbReference type="SUPFAM" id="SSF55205">
    <property type="entry name" value="EPT/RTPC-like"/>
    <property type="match status" value="1"/>
</dbReference>
<dbReference type="InterPro" id="IPR013792">
    <property type="entry name" value="RNA3'P_cycl/enolpyr_Trfase_a/b"/>
</dbReference>
<dbReference type="InterPro" id="IPR001986">
    <property type="entry name" value="Enolpyruvate_Tfrase_dom"/>
</dbReference>
<evidence type="ECO:0000256" key="4">
    <source>
        <dbReference type="ARBA" id="ARBA00022605"/>
    </source>
</evidence>
<dbReference type="GO" id="GO:0009073">
    <property type="term" value="P:aromatic amino acid family biosynthetic process"/>
    <property type="evidence" value="ECO:0007669"/>
    <property type="project" value="UniProtKB-UniRule"/>
</dbReference>
<dbReference type="Pfam" id="PF00275">
    <property type="entry name" value="EPSP_synthase"/>
    <property type="match status" value="1"/>
</dbReference>
<name>A0A2R5GK90_9STRA</name>
<comment type="catalytic activity">
    <reaction evidence="7">
        <text>3-phosphoshikimate + phosphoenolpyruvate = 5-O-(1-carboxyvinyl)-3-phosphoshikimate + phosphate</text>
        <dbReference type="Rhea" id="RHEA:21256"/>
        <dbReference type="ChEBI" id="CHEBI:43474"/>
        <dbReference type="ChEBI" id="CHEBI:57701"/>
        <dbReference type="ChEBI" id="CHEBI:58702"/>
        <dbReference type="ChEBI" id="CHEBI:145989"/>
        <dbReference type="EC" id="2.5.1.19"/>
    </reaction>
    <physiologicalReaction direction="left-to-right" evidence="7">
        <dbReference type="Rhea" id="RHEA:21257"/>
    </physiologicalReaction>
</comment>
<keyword evidence="11" id="KW-1185">Reference proteome</keyword>
<dbReference type="GO" id="GO:0003866">
    <property type="term" value="F:3-phosphoshikimate 1-carboxyvinyltransferase activity"/>
    <property type="evidence" value="ECO:0007669"/>
    <property type="project" value="UniProtKB-UniRule"/>
</dbReference>
<dbReference type="EMBL" id="BEYU01000083">
    <property type="protein sequence ID" value="GBG30739.1"/>
    <property type="molecule type" value="Genomic_DNA"/>
</dbReference>
<dbReference type="PIRSF" id="PIRSF000505">
    <property type="entry name" value="EPSPS"/>
    <property type="match status" value="1"/>
</dbReference>
<dbReference type="HAMAP" id="MF_00210">
    <property type="entry name" value="EPSP_synth"/>
    <property type="match status" value="1"/>
</dbReference>
<protein>
    <recommendedName>
        <fullName evidence="3 8">3-phosphoshikimate 1-carboxyvinyltransferase</fullName>
        <ecNumber evidence="3 8">2.5.1.19</ecNumber>
    </recommendedName>
</protein>
<evidence type="ECO:0000256" key="6">
    <source>
        <dbReference type="ARBA" id="ARBA00023141"/>
    </source>
</evidence>
<dbReference type="EC" id="2.5.1.19" evidence="3 8"/>
<dbReference type="PROSITE" id="PS00885">
    <property type="entry name" value="EPSP_SYNTHASE_2"/>
    <property type="match status" value="1"/>
</dbReference>
<reference evidence="10 11" key="1">
    <citation type="submission" date="2017-12" db="EMBL/GenBank/DDBJ databases">
        <title>Sequencing, de novo assembly and annotation of complete genome of a new Thraustochytrid species, strain FCC1311.</title>
        <authorList>
            <person name="Sedici K."/>
            <person name="Godart F."/>
            <person name="Aiese Cigliano R."/>
            <person name="Sanseverino W."/>
            <person name="Barakat M."/>
            <person name="Ortet P."/>
            <person name="Marechal E."/>
            <person name="Cagnac O."/>
            <person name="Amato A."/>
        </authorList>
    </citation>
    <scope>NUCLEOTIDE SEQUENCE [LARGE SCALE GENOMIC DNA]</scope>
</reference>
<feature type="domain" description="Enolpyruvate transferase" evidence="9">
    <location>
        <begin position="11"/>
        <end position="425"/>
    </location>
</feature>
<organism evidence="10 11">
    <name type="scientific">Hondaea fermentalgiana</name>
    <dbReference type="NCBI Taxonomy" id="2315210"/>
    <lineage>
        <taxon>Eukaryota</taxon>
        <taxon>Sar</taxon>
        <taxon>Stramenopiles</taxon>
        <taxon>Bigyra</taxon>
        <taxon>Labyrinthulomycetes</taxon>
        <taxon>Thraustochytrida</taxon>
        <taxon>Thraustochytriidae</taxon>
        <taxon>Hondaea</taxon>
    </lineage>
</organism>